<dbReference type="OrthoDB" id="9978460at2759"/>
<dbReference type="EMBL" id="MCGT01000059">
    <property type="protein sequence ID" value="ORX43014.1"/>
    <property type="molecule type" value="Genomic_DNA"/>
</dbReference>
<dbReference type="InterPro" id="IPR016135">
    <property type="entry name" value="UBQ-conjugating_enzyme/RWD"/>
</dbReference>
<dbReference type="CDD" id="cd23805">
    <property type="entry name" value="UBCc_UBE2T"/>
    <property type="match status" value="1"/>
</dbReference>
<dbReference type="Pfam" id="PF00179">
    <property type="entry name" value="UQ_con"/>
    <property type="match status" value="1"/>
</dbReference>
<dbReference type="SMART" id="SM00212">
    <property type="entry name" value="UBCc"/>
    <property type="match status" value="1"/>
</dbReference>
<accession>A0A1X2G2K8</accession>
<dbReference type="AlphaFoldDB" id="A0A1X2G2K8"/>
<feature type="domain" description="UBC core" evidence="2">
    <location>
        <begin position="7"/>
        <end position="157"/>
    </location>
</feature>
<dbReference type="InterPro" id="IPR050113">
    <property type="entry name" value="Ub_conjugating_enzyme"/>
</dbReference>
<sequence length="184" mass="20855">MGAPSSVFIHRMGKELRDLERDPPPGIICYPVGDDMSLLEAYLDGPQGSPFEHGKFRLEIVMPRNYPFAPPQIRFKTPIYHPNIDDKGRICADVLKIGVGGAWRPSMSLATTLISLHTLMAVPNPEDPLDADIAKEFQFNHQLYHTKAVMQTKQYATKVDLEKKQGSRERHSPEWHLFIPRSHG</sequence>
<dbReference type="SUPFAM" id="SSF54495">
    <property type="entry name" value="UBC-like"/>
    <property type="match status" value="1"/>
</dbReference>
<evidence type="ECO:0000256" key="1">
    <source>
        <dbReference type="ARBA" id="ARBA00022786"/>
    </source>
</evidence>
<keyword evidence="4" id="KW-1185">Reference proteome</keyword>
<dbReference type="Proteomes" id="UP000242146">
    <property type="component" value="Unassembled WGS sequence"/>
</dbReference>
<evidence type="ECO:0000259" key="2">
    <source>
        <dbReference type="PROSITE" id="PS50127"/>
    </source>
</evidence>
<organism evidence="3 4">
    <name type="scientific">Hesseltinella vesiculosa</name>
    <dbReference type="NCBI Taxonomy" id="101127"/>
    <lineage>
        <taxon>Eukaryota</taxon>
        <taxon>Fungi</taxon>
        <taxon>Fungi incertae sedis</taxon>
        <taxon>Mucoromycota</taxon>
        <taxon>Mucoromycotina</taxon>
        <taxon>Mucoromycetes</taxon>
        <taxon>Mucorales</taxon>
        <taxon>Cunninghamellaceae</taxon>
        <taxon>Hesseltinella</taxon>
    </lineage>
</organism>
<keyword evidence="1" id="KW-0833">Ubl conjugation pathway</keyword>
<evidence type="ECO:0000313" key="4">
    <source>
        <dbReference type="Proteomes" id="UP000242146"/>
    </source>
</evidence>
<proteinExistence type="predicted"/>
<gene>
    <name evidence="3" type="ORF">DM01DRAFT_302891</name>
</gene>
<reference evidence="3 4" key="1">
    <citation type="submission" date="2016-07" db="EMBL/GenBank/DDBJ databases">
        <title>Pervasive Adenine N6-methylation of Active Genes in Fungi.</title>
        <authorList>
            <consortium name="DOE Joint Genome Institute"/>
            <person name="Mondo S.J."/>
            <person name="Dannebaum R.O."/>
            <person name="Kuo R.C."/>
            <person name="Labutti K."/>
            <person name="Haridas S."/>
            <person name="Kuo A."/>
            <person name="Salamov A."/>
            <person name="Ahrendt S.R."/>
            <person name="Lipzen A."/>
            <person name="Sullivan W."/>
            <person name="Andreopoulos W.B."/>
            <person name="Clum A."/>
            <person name="Lindquist E."/>
            <person name="Daum C."/>
            <person name="Ramamoorthy G.K."/>
            <person name="Gryganskyi A."/>
            <person name="Culley D."/>
            <person name="Magnuson J.K."/>
            <person name="James T.Y."/>
            <person name="O'Malley M.A."/>
            <person name="Stajich J.E."/>
            <person name="Spatafora J.W."/>
            <person name="Visel A."/>
            <person name="Grigoriev I.V."/>
        </authorList>
    </citation>
    <scope>NUCLEOTIDE SEQUENCE [LARGE SCALE GENOMIC DNA]</scope>
    <source>
        <strain evidence="3 4">NRRL 3301</strain>
    </source>
</reference>
<dbReference type="Gene3D" id="3.10.110.10">
    <property type="entry name" value="Ubiquitin Conjugating Enzyme"/>
    <property type="match status" value="1"/>
</dbReference>
<comment type="caution">
    <text evidence="3">The sequence shown here is derived from an EMBL/GenBank/DDBJ whole genome shotgun (WGS) entry which is preliminary data.</text>
</comment>
<protein>
    <submittedName>
        <fullName evidence="3">Ubiquitin-conjugating enzyme E2 T</fullName>
    </submittedName>
</protein>
<dbReference type="PANTHER" id="PTHR24067">
    <property type="entry name" value="UBIQUITIN-CONJUGATING ENZYME E2"/>
    <property type="match status" value="1"/>
</dbReference>
<dbReference type="InterPro" id="IPR000608">
    <property type="entry name" value="UBC"/>
</dbReference>
<name>A0A1X2G2K8_9FUNG</name>
<evidence type="ECO:0000313" key="3">
    <source>
        <dbReference type="EMBL" id="ORX43014.1"/>
    </source>
</evidence>
<dbReference type="PROSITE" id="PS50127">
    <property type="entry name" value="UBC_2"/>
    <property type="match status" value="1"/>
</dbReference>
<dbReference type="STRING" id="101127.A0A1X2G2K8"/>